<gene>
    <name evidence="1" type="ORF">NliqN6_0423</name>
</gene>
<name>A0A8H3TNJ4_9TREE</name>
<dbReference type="Proteomes" id="UP000620104">
    <property type="component" value="Unassembled WGS sequence"/>
</dbReference>
<dbReference type="AlphaFoldDB" id="A0A8H3TNJ4"/>
<dbReference type="OrthoDB" id="10408381at2759"/>
<dbReference type="EMBL" id="BLZA01000005">
    <property type="protein sequence ID" value="GHJ84021.1"/>
    <property type="molecule type" value="Genomic_DNA"/>
</dbReference>
<protein>
    <submittedName>
        <fullName evidence="1">Uncharacterized protein</fullName>
    </submittedName>
</protein>
<organism evidence="1 2">
    <name type="scientific">Naganishia liquefaciens</name>
    <dbReference type="NCBI Taxonomy" id="104408"/>
    <lineage>
        <taxon>Eukaryota</taxon>
        <taxon>Fungi</taxon>
        <taxon>Dikarya</taxon>
        <taxon>Basidiomycota</taxon>
        <taxon>Agaricomycotina</taxon>
        <taxon>Tremellomycetes</taxon>
        <taxon>Filobasidiales</taxon>
        <taxon>Filobasidiaceae</taxon>
        <taxon>Naganishia</taxon>
    </lineage>
</organism>
<evidence type="ECO:0000313" key="2">
    <source>
        <dbReference type="Proteomes" id="UP000620104"/>
    </source>
</evidence>
<evidence type="ECO:0000313" key="1">
    <source>
        <dbReference type="EMBL" id="GHJ84021.1"/>
    </source>
</evidence>
<sequence>MFWHNNHHIFREETSPELVVSKLKALLHNYKEDVHHFSFQPLRTVGWNGTAVSYKLTPLLSDDQGCIAVRISPETMSKILSTMQADEDLIVVSTKTKLFQIDSYHRHRVQLRADSPLVSSPLPSPKISDLKLQYFPPTEKRIEPEWQENEGRSSQLSLS</sequence>
<keyword evidence="2" id="KW-1185">Reference proteome</keyword>
<comment type="caution">
    <text evidence="1">The sequence shown here is derived from an EMBL/GenBank/DDBJ whole genome shotgun (WGS) entry which is preliminary data.</text>
</comment>
<accession>A0A8H3TNJ4</accession>
<reference evidence="1" key="1">
    <citation type="submission" date="2020-07" db="EMBL/GenBank/DDBJ databases">
        <title>Draft Genome Sequence of a Deep-Sea Yeast, Naganishia (Cryptococcus) liquefaciens strain N6.</title>
        <authorList>
            <person name="Han Y.W."/>
            <person name="Kajitani R."/>
            <person name="Morimoto H."/>
            <person name="Parhat M."/>
            <person name="Tsubouchi H."/>
            <person name="Bakenova O."/>
            <person name="Ogata M."/>
            <person name="Argunhan B."/>
            <person name="Aoki R."/>
            <person name="Kajiwara S."/>
            <person name="Itoh T."/>
            <person name="Iwasaki H."/>
        </authorList>
    </citation>
    <scope>NUCLEOTIDE SEQUENCE</scope>
    <source>
        <strain evidence="1">N6</strain>
    </source>
</reference>
<proteinExistence type="predicted"/>